<feature type="domain" description="Saccharopine dehydrogenase NADP binding" evidence="3">
    <location>
        <begin position="446"/>
        <end position="577"/>
    </location>
</feature>
<dbReference type="GO" id="GO:0005739">
    <property type="term" value="C:mitochondrion"/>
    <property type="evidence" value="ECO:0007669"/>
    <property type="project" value="TreeGrafter"/>
</dbReference>
<dbReference type="PANTHER" id="PTHR12286:SF5">
    <property type="entry name" value="SACCHAROPINE DEHYDROGENASE-LIKE OXIDOREDUCTASE"/>
    <property type="match status" value="1"/>
</dbReference>
<dbReference type="PANTHER" id="PTHR12286">
    <property type="entry name" value="SACCHAROPINE DEHYDROGENASE-LIKE OXIDOREDUCTASE"/>
    <property type="match status" value="1"/>
</dbReference>
<dbReference type="EMBL" id="CVRI01000066">
    <property type="protein sequence ID" value="CRL05862.1"/>
    <property type="molecule type" value="Genomic_DNA"/>
</dbReference>
<dbReference type="FunFam" id="3.40.50.720:FF:000178">
    <property type="entry name" value="Saccharopine dehydrogenase-like oxidoreductase"/>
    <property type="match status" value="2"/>
</dbReference>
<name>A0A1J1J316_9DIPT</name>
<keyword evidence="2" id="KW-0812">Transmembrane</keyword>
<evidence type="ECO:0000256" key="1">
    <source>
        <dbReference type="ARBA" id="ARBA00038048"/>
    </source>
</evidence>
<organism evidence="4 5">
    <name type="scientific">Clunio marinus</name>
    <dbReference type="NCBI Taxonomy" id="568069"/>
    <lineage>
        <taxon>Eukaryota</taxon>
        <taxon>Metazoa</taxon>
        <taxon>Ecdysozoa</taxon>
        <taxon>Arthropoda</taxon>
        <taxon>Hexapoda</taxon>
        <taxon>Insecta</taxon>
        <taxon>Pterygota</taxon>
        <taxon>Neoptera</taxon>
        <taxon>Endopterygota</taxon>
        <taxon>Diptera</taxon>
        <taxon>Nematocera</taxon>
        <taxon>Chironomoidea</taxon>
        <taxon>Chironomidae</taxon>
        <taxon>Clunio</taxon>
    </lineage>
</organism>
<dbReference type="STRING" id="568069.A0A1J1J316"/>
<accession>A0A1J1J316</accession>
<dbReference type="GO" id="GO:0005886">
    <property type="term" value="C:plasma membrane"/>
    <property type="evidence" value="ECO:0007669"/>
    <property type="project" value="TreeGrafter"/>
</dbReference>
<feature type="transmembrane region" description="Helical" evidence="2">
    <location>
        <begin position="709"/>
        <end position="732"/>
    </location>
</feature>
<sequence>MSLSRLDVVIFGASGYTGKYAVYEAVKILENYKWGIAGRSRTKLENTLAEMGKKSGKNLSNIPIIIADVKDENSLLNMAKQTKVIANCCGPYRFFGEQVVKACIEAGTHHVDVSGEPQYMETMELKYHNLAREKGVYIVNSCGYDSIPGDMGIVFLEDKFNGTVNSAEGYFRNYYLNNKSSGPGLNYATWESAINGLIHANELKGIRKKLFTTKTRFSPQLKNRSTIHKSEVAGDRYCLPFPGSDRSCVMRSQQHFFKNDNKRPVQFQAYSAYDSLLTTLNVLFAGTILKLLSKFSFGQKMLLSHPEVFTLGYVSREGANEEKSINTISEVIFHGEGWKEKSQNATDEIILPINKEIITRVTAANPYYGAACVGLLLAATTILNESSKMPGSGGVYAPASAFKHTSFINELEKHGFTFEVVKLKTVTKCGRFKSKLVKMSSERLDVLIFGASGYTGKYTIFEGIKVLKDLKWGVAGRNKQKLEGVLAEMGKKAGEDLSKIPIIIADVKDEKSLVEMAKQAKVIANCCGPYRFFGEQVVKACIEAGTHHVDVSGEPQYMESMQLKYNQQAREKGIYIVSACGFDSIPADMGTVFLQEKFDGTVNSVETYLWSYALNHYKPKGAALHFGTWESAVYGLAHANELRGIRSQLFPNRGPRVTPKLNSRSIIHKSEFVGNRWCLPFPGSDRSVVMRSQRHFFDKDRQRPVQMQAYIAFASFLHVLGVIFVGAIFGLMSRFAFGRKLLLDYPKIFSFGMASHEGPEEKTNENVAFDMIFYGQGWKDKLIEPTDQFDEPMNKKMVVRVSAVNPGYGATCVALLLTATTILKENSKMPENGGVFPPGAAFKNTNLIKELQNNGFTFEVTKVEE</sequence>
<keyword evidence="5" id="KW-1185">Reference proteome</keyword>
<dbReference type="InterPro" id="IPR036291">
    <property type="entry name" value="NAD(P)-bd_dom_sf"/>
</dbReference>
<feature type="domain" description="Saccharopine dehydrogenase NADP binding" evidence="3">
    <location>
        <begin position="8"/>
        <end position="139"/>
    </location>
</feature>
<protein>
    <submittedName>
        <fullName evidence="4">CLUMA_CG019156, isoform A</fullName>
    </submittedName>
</protein>
<dbReference type="SUPFAM" id="SSF51735">
    <property type="entry name" value="NAD(P)-binding Rossmann-fold domains"/>
    <property type="match status" value="2"/>
</dbReference>
<evidence type="ECO:0000259" key="3">
    <source>
        <dbReference type="Pfam" id="PF03435"/>
    </source>
</evidence>
<reference evidence="4 5" key="1">
    <citation type="submission" date="2015-04" db="EMBL/GenBank/DDBJ databases">
        <authorList>
            <person name="Syromyatnikov M.Y."/>
            <person name="Popov V.N."/>
        </authorList>
    </citation>
    <scope>NUCLEOTIDE SEQUENCE [LARGE SCALE GENOMIC DNA]</scope>
</reference>
<evidence type="ECO:0000313" key="4">
    <source>
        <dbReference type="EMBL" id="CRL05862.1"/>
    </source>
</evidence>
<gene>
    <name evidence="4" type="ORF">CLUMA_CG019156</name>
</gene>
<comment type="similarity">
    <text evidence="1">Belongs to the saccharopine dehydrogenase family.</text>
</comment>
<evidence type="ECO:0000313" key="5">
    <source>
        <dbReference type="Proteomes" id="UP000183832"/>
    </source>
</evidence>
<dbReference type="GO" id="GO:0009247">
    <property type="term" value="P:glycolipid biosynthetic process"/>
    <property type="evidence" value="ECO:0007669"/>
    <property type="project" value="TreeGrafter"/>
</dbReference>
<dbReference type="Proteomes" id="UP000183832">
    <property type="component" value="Unassembled WGS sequence"/>
</dbReference>
<proteinExistence type="inferred from homology"/>
<dbReference type="GO" id="GO:0005811">
    <property type="term" value="C:lipid droplet"/>
    <property type="evidence" value="ECO:0007669"/>
    <property type="project" value="TreeGrafter"/>
</dbReference>
<dbReference type="OrthoDB" id="10268090at2759"/>
<dbReference type="Pfam" id="PF03435">
    <property type="entry name" value="Sacchrp_dh_NADP"/>
    <property type="match status" value="2"/>
</dbReference>
<evidence type="ECO:0000256" key="2">
    <source>
        <dbReference type="SAM" id="Phobius"/>
    </source>
</evidence>
<dbReference type="AlphaFoldDB" id="A0A1J1J316"/>
<dbReference type="Gene3D" id="3.40.50.720">
    <property type="entry name" value="NAD(P)-binding Rossmann-like Domain"/>
    <property type="match status" value="2"/>
</dbReference>
<dbReference type="InterPro" id="IPR005097">
    <property type="entry name" value="Sacchrp_dh_NADP-bd"/>
</dbReference>
<keyword evidence="2" id="KW-0472">Membrane</keyword>
<keyword evidence="2" id="KW-1133">Transmembrane helix</keyword>
<dbReference type="InterPro" id="IPR051276">
    <property type="entry name" value="Saccharopine_DH-like_oxidrdct"/>
</dbReference>